<reference evidence="4 5" key="1">
    <citation type="submission" date="2020-02" db="EMBL/GenBank/DDBJ databases">
        <title>Draft genome sequence of Haematococcus lacustris strain NIES-144.</title>
        <authorList>
            <person name="Morimoto D."/>
            <person name="Nakagawa S."/>
            <person name="Yoshida T."/>
            <person name="Sawayama S."/>
        </authorList>
    </citation>
    <scope>NUCLEOTIDE SEQUENCE [LARGE SCALE GENOMIC DNA]</scope>
    <source>
        <strain evidence="4 5">NIES-144</strain>
    </source>
</reference>
<dbReference type="InterPro" id="IPR039865">
    <property type="entry name" value="PPP2R3C"/>
</dbReference>
<evidence type="ECO:0000313" key="4">
    <source>
        <dbReference type="EMBL" id="GFH10224.1"/>
    </source>
</evidence>
<sequence>MLVSWVAARSCDNSGREQLVAALPAQLDAQGWDVQQGCNNSGREQLVAALPAQLDAQGWDVQQVGLGEGVAEWVEQQGCQGVRAPGFVTPAEVYTFFKEIHAMWVNMGEYADLAIYDVVDEILDMVKPKTATLITPEDLEEQRMVGWMWMVRTWLCLAALSLLLSAMPSINPAEQKENSSADLGHKPVDHSWSETPLAGHSHRRFR</sequence>
<proteinExistence type="predicted"/>
<dbReference type="GO" id="GO:0005819">
    <property type="term" value="C:spindle"/>
    <property type="evidence" value="ECO:0007669"/>
    <property type="project" value="TreeGrafter"/>
</dbReference>
<gene>
    <name evidence="4" type="ORF">HaLaN_05498</name>
</gene>
<comment type="subcellular location">
    <subcellularLocation>
        <location evidence="1">Cytoplasm</location>
    </subcellularLocation>
</comment>
<organism evidence="4 5">
    <name type="scientific">Haematococcus lacustris</name>
    <name type="common">Green alga</name>
    <name type="synonym">Haematococcus pluvialis</name>
    <dbReference type="NCBI Taxonomy" id="44745"/>
    <lineage>
        <taxon>Eukaryota</taxon>
        <taxon>Viridiplantae</taxon>
        <taxon>Chlorophyta</taxon>
        <taxon>core chlorophytes</taxon>
        <taxon>Chlorophyceae</taxon>
        <taxon>CS clade</taxon>
        <taxon>Chlamydomonadales</taxon>
        <taxon>Haematococcaceae</taxon>
        <taxon>Haematococcus</taxon>
    </lineage>
</organism>
<dbReference type="AlphaFoldDB" id="A0A699YTV6"/>
<dbReference type="Proteomes" id="UP000485058">
    <property type="component" value="Unassembled WGS sequence"/>
</dbReference>
<dbReference type="EMBL" id="BLLF01000297">
    <property type="protein sequence ID" value="GFH10224.1"/>
    <property type="molecule type" value="Genomic_DNA"/>
</dbReference>
<evidence type="ECO:0000256" key="1">
    <source>
        <dbReference type="ARBA" id="ARBA00004496"/>
    </source>
</evidence>
<evidence type="ECO:0000256" key="2">
    <source>
        <dbReference type="ARBA" id="ARBA00022490"/>
    </source>
</evidence>
<keyword evidence="2" id="KW-0963">Cytoplasm</keyword>
<dbReference type="PANTHER" id="PTHR12085">
    <property type="entry name" value="SERINE/THREONINE-PROTEIN PHOSPHATASE 2A REGULATORY SUBUNIT B'' SUBUNIT GAMMA"/>
    <property type="match status" value="1"/>
</dbReference>
<dbReference type="GO" id="GO:0030865">
    <property type="term" value="P:cortical cytoskeleton organization"/>
    <property type="evidence" value="ECO:0007669"/>
    <property type="project" value="TreeGrafter"/>
</dbReference>
<dbReference type="GO" id="GO:0035303">
    <property type="term" value="P:regulation of dephosphorylation"/>
    <property type="evidence" value="ECO:0007669"/>
    <property type="project" value="InterPro"/>
</dbReference>
<dbReference type="GO" id="GO:0005737">
    <property type="term" value="C:cytoplasm"/>
    <property type="evidence" value="ECO:0007669"/>
    <property type="project" value="UniProtKB-SubCell"/>
</dbReference>
<dbReference type="PANTHER" id="PTHR12085:SF3">
    <property type="entry name" value="SERINE_THREONINE-PROTEIN PHOSPHATASE 2A REGULATORY SUBUNIT B'' SUBUNIT GAMMA"/>
    <property type="match status" value="1"/>
</dbReference>
<dbReference type="GO" id="GO:0000226">
    <property type="term" value="P:microtubule cytoskeleton organization"/>
    <property type="evidence" value="ECO:0007669"/>
    <property type="project" value="TreeGrafter"/>
</dbReference>
<evidence type="ECO:0000313" key="5">
    <source>
        <dbReference type="Proteomes" id="UP000485058"/>
    </source>
</evidence>
<protein>
    <submittedName>
        <fullName evidence="4">Uncharacterized protein</fullName>
    </submittedName>
</protein>
<keyword evidence="5" id="KW-1185">Reference proteome</keyword>
<dbReference type="Gene3D" id="1.10.238.10">
    <property type="entry name" value="EF-hand"/>
    <property type="match status" value="1"/>
</dbReference>
<name>A0A699YTV6_HAELA</name>
<accession>A0A699YTV6</accession>
<feature type="compositionally biased region" description="Basic and acidic residues" evidence="3">
    <location>
        <begin position="174"/>
        <end position="192"/>
    </location>
</feature>
<evidence type="ECO:0000256" key="3">
    <source>
        <dbReference type="SAM" id="MobiDB-lite"/>
    </source>
</evidence>
<feature type="region of interest" description="Disordered" evidence="3">
    <location>
        <begin position="174"/>
        <end position="206"/>
    </location>
</feature>
<comment type="caution">
    <text evidence="4">The sequence shown here is derived from an EMBL/GenBank/DDBJ whole genome shotgun (WGS) entry which is preliminary data.</text>
</comment>